<keyword evidence="2" id="KW-1185">Reference proteome</keyword>
<dbReference type="AlphaFoldDB" id="A0A5B7EX46"/>
<evidence type="ECO:0000313" key="2">
    <source>
        <dbReference type="Proteomes" id="UP000324222"/>
    </source>
</evidence>
<accession>A0A5B7EX46</accession>
<reference evidence="1 2" key="1">
    <citation type="submission" date="2019-05" db="EMBL/GenBank/DDBJ databases">
        <title>Another draft genome of Portunus trituberculatus and its Hox gene families provides insights of decapod evolution.</title>
        <authorList>
            <person name="Jeong J.-H."/>
            <person name="Song I."/>
            <person name="Kim S."/>
            <person name="Choi T."/>
            <person name="Kim D."/>
            <person name="Ryu S."/>
            <person name="Kim W."/>
        </authorList>
    </citation>
    <scope>NUCLEOTIDE SEQUENCE [LARGE SCALE GENOMIC DNA]</scope>
    <source>
        <tissue evidence="1">Muscle</tissue>
    </source>
</reference>
<proteinExistence type="predicted"/>
<dbReference type="EMBL" id="VSRR010003780">
    <property type="protein sequence ID" value="MPC37433.1"/>
    <property type="molecule type" value="Genomic_DNA"/>
</dbReference>
<sequence>MCNMCVSSCSPLTTTTPISLSPASSPNNTSTHLNTMTTSAWPWGNGGGVDICIIILPSAMRCRVLLCCCGDPVPKCPGSLSKLATTAVTGGQDGTLIPSAKTLPTLSSLQCACGDGERNRGQGKHSWLGAPQRSIDEELPLPACLPSAAGC</sequence>
<dbReference type="Proteomes" id="UP000324222">
    <property type="component" value="Unassembled WGS sequence"/>
</dbReference>
<gene>
    <name evidence="1" type="ORF">E2C01_030910</name>
</gene>
<protein>
    <submittedName>
        <fullName evidence="1">Uncharacterized protein</fullName>
    </submittedName>
</protein>
<organism evidence="1 2">
    <name type="scientific">Portunus trituberculatus</name>
    <name type="common">Swimming crab</name>
    <name type="synonym">Neptunus trituberculatus</name>
    <dbReference type="NCBI Taxonomy" id="210409"/>
    <lineage>
        <taxon>Eukaryota</taxon>
        <taxon>Metazoa</taxon>
        <taxon>Ecdysozoa</taxon>
        <taxon>Arthropoda</taxon>
        <taxon>Crustacea</taxon>
        <taxon>Multicrustacea</taxon>
        <taxon>Malacostraca</taxon>
        <taxon>Eumalacostraca</taxon>
        <taxon>Eucarida</taxon>
        <taxon>Decapoda</taxon>
        <taxon>Pleocyemata</taxon>
        <taxon>Brachyura</taxon>
        <taxon>Eubrachyura</taxon>
        <taxon>Portunoidea</taxon>
        <taxon>Portunidae</taxon>
        <taxon>Portuninae</taxon>
        <taxon>Portunus</taxon>
    </lineage>
</organism>
<evidence type="ECO:0000313" key="1">
    <source>
        <dbReference type="EMBL" id="MPC37433.1"/>
    </source>
</evidence>
<comment type="caution">
    <text evidence="1">The sequence shown here is derived from an EMBL/GenBank/DDBJ whole genome shotgun (WGS) entry which is preliminary data.</text>
</comment>
<name>A0A5B7EX46_PORTR</name>